<evidence type="ECO:0000256" key="13">
    <source>
        <dbReference type="SAM" id="SignalP"/>
    </source>
</evidence>
<dbReference type="InterPro" id="IPR001611">
    <property type="entry name" value="Leu-rich_rpt"/>
</dbReference>
<sequence>MVKKSRLLAIFLAISFLATINFSSSNGDANNMLCTSIERQALLTFRQGLANPKKLSSWVGEDCCAWAGIHCDNMTGSVVSLNLKNSYDDYVDGSWLAPLGGEISPSLLELKHLRSLDLSMNDFNGTSIPDFIGSLQNLYYLNLSRALFSGKIPPQLGNLSELRYLDMSRNSFYVPLGTVFTLDLRYSRHFVLEEVENLQWLSHLSHLEYLDMSDVNLSKASRWLEEISTLPSLLELHLSYCELGSFPSLRCSPSNLELIKLGSNKVSSSLPRKLGNFKNLHCLDLSDNSFSGPVPVSLGRLSSLRMLYLTGNKFNGSLPESLTHVSNLEELRISYNSFEGVVTETHLANLTRLKVFDASSNSLALNVSSAWIPNFQLTQLHLQSWKLGPQFPAWLRTQNSLSYLDLSNAKISDKVPTWFWNMSSQLSRFNLSHNQIKGKLPNMLKFDVFSVGIYLGSNHFSGPLPRLPSNVRELDLSKNSITGNISFLLCNPSNETYKLSGLDLSRNLLSGEIPNCWRHLTDLILVKLDNNFLRGNIPSSMSFLSQIQSFDVRYNSLSGKLPFGLQNWSMLESVNLGSNNFSGSIPSWIGQSLPKLMFLGLRSNKFNGEIPRELCNLTSLQTLDIAYNNLSGTIPGCFSNLSAMLTKRNESDMTYRGFEETMLLATKGLLLEYARSTLAFVTIMDLSQNNLSGEIPPKITHLLGLRYLILSNNHFTGKIPEKIGDMVLLENLDLSRNQLGGKIPPSISRLTSLSKLNLSYNNLSGEIPRGPQLQTFTELIYISNNGLCGTPLWKMCSGNGSGQIPKIKDPDDDENDTIAQFYVAIAPGFVVGLAGFCAILVFVDSWRIAYFRFIEDMKDRLFALFQ</sequence>
<dbReference type="FunFam" id="3.80.10.10:FF:000095">
    <property type="entry name" value="LRR receptor-like serine/threonine-protein kinase GSO1"/>
    <property type="match status" value="1"/>
</dbReference>
<dbReference type="PANTHER" id="PTHR48063:SF100">
    <property type="entry name" value="RECEPTOR-LIKE PROTEIN EIX2"/>
    <property type="match status" value="1"/>
</dbReference>
<feature type="domain" description="Disease resistance R13L4/SHOC-2-like LRR" evidence="15">
    <location>
        <begin position="264"/>
        <end position="432"/>
    </location>
</feature>
<evidence type="ECO:0000256" key="3">
    <source>
        <dbReference type="ARBA" id="ARBA00022475"/>
    </source>
</evidence>
<dbReference type="InterPro" id="IPR055414">
    <property type="entry name" value="LRR_R13L4/SHOC2-like"/>
</dbReference>
<dbReference type="AlphaFoldDB" id="A0A7J7PA07"/>
<dbReference type="InterPro" id="IPR032675">
    <property type="entry name" value="LRR_dom_sf"/>
</dbReference>
<feature type="domain" description="Leucine-rich repeat-containing N-terminal plant-type" evidence="14">
    <location>
        <begin position="38"/>
        <end position="72"/>
    </location>
</feature>
<feature type="transmembrane region" description="Helical" evidence="12">
    <location>
        <begin position="821"/>
        <end position="843"/>
    </location>
</feature>
<comment type="caution">
    <text evidence="16">The sequence shown here is derived from an EMBL/GenBank/DDBJ whole genome shotgun (WGS) entry which is preliminary data.</text>
</comment>
<feature type="signal peptide" evidence="13">
    <location>
        <begin position="1"/>
        <end position="25"/>
    </location>
</feature>
<keyword evidence="11" id="KW-0325">Glycoprotein</keyword>
<evidence type="ECO:0000256" key="11">
    <source>
        <dbReference type="ARBA" id="ARBA00023180"/>
    </source>
</evidence>
<keyword evidence="6 13" id="KW-0732">Signal</keyword>
<evidence type="ECO:0000256" key="4">
    <source>
        <dbReference type="ARBA" id="ARBA00022614"/>
    </source>
</evidence>
<evidence type="ECO:0000259" key="15">
    <source>
        <dbReference type="Pfam" id="PF23598"/>
    </source>
</evidence>
<dbReference type="Pfam" id="PF23598">
    <property type="entry name" value="LRR_14"/>
    <property type="match status" value="1"/>
</dbReference>
<dbReference type="FunFam" id="3.80.10.10:FF:001347">
    <property type="entry name" value="LRR receptor-like serine/threonine-protein kinase GSO2"/>
    <property type="match status" value="1"/>
</dbReference>
<comment type="subcellular location">
    <subcellularLocation>
        <location evidence="1">Cell membrane</location>
        <topology evidence="1">Single-pass type I membrane protein</topology>
    </subcellularLocation>
</comment>
<keyword evidence="10" id="KW-0675">Receptor</keyword>
<reference evidence="16 17" key="1">
    <citation type="journal article" date="2020" name="IScience">
        <title>Genome Sequencing of the Endangered Kingdonia uniflora (Circaeasteraceae, Ranunculales) Reveals Potential Mechanisms of Evolutionary Specialization.</title>
        <authorList>
            <person name="Sun Y."/>
            <person name="Deng T."/>
            <person name="Zhang A."/>
            <person name="Moore M.J."/>
            <person name="Landis J.B."/>
            <person name="Lin N."/>
            <person name="Zhang H."/>
            <person name="Zhang X."/>
            <person name="Huang J."/>
            <person name="Zhang X."/>
            <person name="Sun H."/>
            <person name="Wang H."/>
        </authorList>
    </citation>
    <scope>NUCLEOTIDE SEQUENCE [LARGE SCALE GENOMIC DNA]</scope>
    <source>
        <strain evidence="16">TB1705</strain>
        <tissue evidence="16">Leaf</tissue>
    </source>
</reference>
<organism evidence="16 17">
    <name type="scientific">Kingdonia uniflora</name>
    <dbReference type="NCBI Taxonomy" id="39325"/>
    <lineage>
        <taxon>Eukaryota</taxon>
        <taxon>Viridiplantae</taxon>
        <taxon>Streptophyta</taxon>
        <taxon>Embryophyta</taxon>
        <taxon>Tracheophyta</taxon>
        <taxon>Spermatophyta</taxon>
        <taxon>Magnoliopsida</taxon>
        <taxon>Ranunculales</taxon>
        <taxon>Circaeasteraceae</taxon>
        <taxon>Kingdonia</taxon>
    </lineage>
</organism>
<name>A0A7J7PA07_9MAGN</name>
<keyword evidence="9 12" id="KW-0472">Membrane</keyword>
<dbReference type="OrthoDB" id="1600340at2759"/>
<evidence type="ECO:0008006" key="18">
    <source>
        <dbReference type="Google" id="ProtNLM"/>
    </source>
</evidence>
<evidence type="ECO:0000256" key="7">
    <source>
        <dbReference type="ARBA" id="ARBA00022737"/>
    </source>
</evidence>
<evidence type="ECO:0000313" key="17">
    <source>
        <dbReference type="Proteomes" id="UP000541444"/>
    </source>
</evidence>
<keyword evidence="5 12" id="KW-0812">Transmembrane</keyword>
<evidence type="ECO:0000256" key="6">
    <source>
        <dbReference type="ARBA" id="ARBA00022729"/>
    </source>
</evidence>
<accession>A0A7J7PA07</accession>
<keyword evidence="8 12" id="KW-1133">Transmembrane helix</keyword>
<evidence type="ECO:0000256" key="10">
    <source>
        <dbReference type="ARBA" id="ARBA00023170"/>
    </source>
</evidence>
<evidence type="ECO:0000256" key="9">
    <source>
        <dbReference type="ARBA" id="ARBA00023136"/>
    </source>
</evidence>
<feature type="chain" id="PRO_5029806991" description="Leucine-rich repeat-containing N-terminal plant-type domain-containing protein" evidence="13">
    <location>
        <begin position="26"/>
        <end position="866"/>
    </location>
</feature>
<dbReference type="Pfam" id="PF08263">
    <property type="entry name" value="LRRNT_2"/>
    <property type="match status" value="1"/>
</dbReference>
<evidence type="ECO:0000259" key="14">
    <source>
        <dbReference type="Pfam" id="PF08263"/>
    </source>
</evidence>
<keyword evidence="3" id="KW-1003">Cell membrane</keyword>
<dbReference type="InterPro" id="IPR046956">
    <property type="entry name" value="RLP23-like"/>
</dbReference>
<dbReference type="SMART" id="SM00369">
    <property type="entry name" value="LRR_TYP"/>
    <property type="match status" value="7"/>
</dbReference>
<dbReference type="PANTHER" id="PTHR48063">
    <property type="entry name" value="LRR RECEPTOR-LIKE KINASE"/>
    <property type="match status" value="1"/>
</dbReference>
<evidence type="ECO:0000313" key="16">
    <source>
        <dbReference type="EMBL" id="KAF6176257.1"/>
    </source>
</evidence>
<dbReference type="SUPFAM" id="SSF52058">
    <property type="entry name" value="L domain-like"/>
    <property type="match status" value="1"/>
</dbReference>
<dbReference type="EMBL" id="JACGCM010000119">
    <property type="protein sequence ID" value="KAF6176257.1"/>
    <property type="molecule type" value="Genomic_DNA"/>
</dbReference>
<evidence type="ECO:0000256" key="1">
    <source>
        <dbReference type="ARBA" id="ARBA00004251"/>
    </source>
</evidence>
<dbReference type="Proteomes" id="UP000541444">
    <property type="component" value="Unassembled WGS sequence"/>
</dbReference>
<dbReference type="Gene3D" id="3.80.10.10">
    <property type="entry name" value="Ribonuclease Inhibitor"/>
    <property type="match status" value="2"/>
</dbReference>
<evidence type="ECO:0000256" key="12">
    <source>
        <dbReference type="SAM" id="Phobius"/>
    </source>
</evidence>
<dbReference type="SUPFAM" id="SSF52047">
    <property type="entry name" value="RNI-like"/>
    <property type="match status" value="1"/>
</dbReference>
<keyword evidence="17" id="KW-1185">Reference proteome</keyword>
<evidence type="ECO:0000256" key="5">
    <source>
        <dbReference type="ARBA" id="ARBA00022692"/>
    </source>
</evidence>
<keyword evidence="4" id="KW-0433">Leucine-rich repeat</keyword>
<evidence type="ECO:0000256" key="8">
    <source>
        <dbReference type="ARBA" id="ARBA00022989"/>
    </source>
</evidence>
<dbReference type="FunFam" id="3.80.10.10:FF:000111">
    <property type="entry name" value="LRR receptor-like serine/threonine-protein kinase ERECTA"/>
    <property type="match status" value="1"/>
</dbReference>
<keyword evidence="7" id="KW-0677">Repeat</keyword>
<dbReference type="InterPro" id="IPR003591">
    <property type="entry name" value="Leu-rich_rpt_typical-subtyp"/>
</dbReference>
<dbReference type="GO" id="GO:0005886">
    <property type="term" value="C:plasma membrane"/>
    <property type="evidence" value="ECO:0007669"/>
    <property type="project" value="UniProtKB-SubCell"/>
</dbReference>
<proteinExistence type="inferred from homology"/>
<dbReference type="Pfam" id="PF13855">
    <property type="entry name" value="LRR_8"/>
    <property type="match status" value="1"/>
</dbReference>
<protein>
    <recommendedName>
        <fullName evidence="18">Leucine-rich repeat-containing N-terminal plant-type domain-containing protein</fullName>
    </recommendedName>
</protein>
<gene>
    <name evidence="16" type="ORF">GIB67_023548</name>
</gene>
<dbReference type="InterPro" id="IPR013210">
    <property type="entry name" value="LRR_N_plant-typ"/>
</dbReference>
<evidence type="ECO:0000256" key="2">
    <source>
        <dbReference type="ARBA" id="ARBA00009592"/>
    </source>
</evidence>
<dbReference type="Pfam" id="PF00560">
    <property type="entry name" value="LRR_1"/>
    <property type="match status" value="7"/>
</dbReference>
<dbReference type="PRINTS" id="PR00019">
    <property type="entry name" value="LEURICHRPT"/>
</dbReference>
<comment type="similarity">
    <text evidence="2">Belongs to the RLP family.</text>
</comment>